<sequence>MFPLKILGRIGRSRTVWGQPGGPTYKVATPDDTLSIHTALSRALGRLRHDSRPIALWTDGICINQQNEHEKSDQIRLMPRIPQKATYTLAMLGYDSRNDTAVEMLIRQRSTCFWVPNLRTGPRHHPSVPAAWEESGMPPMKDPI</sequence>
<dbReference type="EMBL" id="JAZAVK010000080">
    <property type="protein sequence ID" value="KAK7425537.1"/>
    <property type="molecule type" value="Genomic_DNA"/>
</dbReference>
<reference evidence="3 4" key="1">
    <citation type="journal article" date="2025" name="Microbiol. Resour. Announc.">
        <title>Draft genome sequences for Neonectria magnoliae and Neonectria punicea, canker pathogens of Liriodendron tulipifera and Acer saccharum in West Virginia.</title>
        <authorList>
            <person name="Petronek H.M."/>
            <person name="Kasson M.T."/>
            <person name="Metheny A.M."/>
            <person name="Stauder C.M."/>
            <person name="Lovett B."/>
            <person name="Lynch S.C."/>
            <person name="Garnas J.R."/>
            <person name="Kasson L.R."/>
            <person name="Stajich J.E."/>
        </authorList>
    </citation>
    <scope>NUCLEOTIDE SEQUENCE [LARGE SCALE GENOMIC DNA]</scope>
    <source>
        <strain evidence="3 4">NRRL 64651</strain>
    </source>
</reference>
<dbReference type="InterPro" id="IPR052895">
    <property type="entry name" value="HetReg/Transcr_Mod"/>
</dbReference>
<dbReference type="Proteomes" id="UP001498421">
    <property type="component" value="Unassembled WGS sequence"/>
</dbReference>
<accession>A0ABR1HXL4</accession>
<keyword evidence="4" id="KW-1185">Reference proteome</keyword>
<feature type="region of interest" description="Disordered" evidence="1">
    <location>
        <begin position="125"/>
        <end position="144"/>
    </location>
</feature>
<organism evidence="3 4">
    <name type="scientific">Neonectria magnoliae</name>
    <dbReference type="NCBI Taxonomy" id="2732573"/>
    <lineage>
        <taxon>Eukaryota</taxon>
        <taxon>Fungi</taxon>
        <taxon>Dikarya</taxon>
        <taxon>Ascomycota</taxon>
        <taxon>Pezizomycotina</taxon>
        <taxon>Sordariomycetes</taxon>
        <taxon>Hypocreomycetidae</taxon>
        <taxon>Hypocreales</taxon>
        <taxon>Nectriaceae</taxon>
        <taxon>Neonectria</taxon>
    </lineage>
</organism>
<dbReference type="PANTHER" id="PTHR24148:SF64">
    <property type="entry name" value="HETEROKARYON INCOMPATIBILITY DOMAIN-CONTAINING PROTEIN"/>
    <property type="match status" value="1"/>
</dbReference>
<dbReference type="PANTHER" id="PTHR24148">
    <property type="entry name" value="ANKYRIN REPEAT DOMAIN-CONTAINING PROTEIN 39 HOMOLOG-RELATED"/>
    <property type="match status" value="1"/>
</dbReference>
<name>A0ABR1HXL4_9HYPO</name>
<dbReference type="Pfam" id="PF06985">
    <property type="entry name" value="HET"/>
    <property type="match status" value="1"/>
</dbReference>
<gene>
    <name evidence="3" type="ORF">QQZ08_007978</name>
</gene>
<evidence type="ECO:0000256" key="1">
    <source>
        <dbReference type="SAM" id="MobiDB-lite"/>
    </source>
</evidence>
<evidence type="ECO:0000313" key="3">
    <source>
        <dbReference type="EMBL" id="KAK7425537.1"/>
    </source>
</evidence>
<feature type="domain" description="Heterokaryon incompatibility" evidence="2">
    <location>
        <begin position="16"/>
        <end position="104"/>
    </location>
</feature>
<comment type="caution">
    <text evidence="3">The sequence shown here is derived from an EMBL/GenBank/DDBJ whole genome shotgun (WGS) entry which is preliminary data.</text>
</comment>
<dbReference type="InterPro" id="IPR010730">
    <property type="entry name" value="HET"/>
</dbReference>
<evidence type="ECO:0000259" key="2">
    <source>
        <dbReference type="Pfam" id="PF06985"/>
    </source>
</evidence>
<evidence type="ECO:0000313" key="4">
    <source>
        <dbReference type="Proteomes" id="UP001498421"/>
    </source>
</evidence>
<protein>
    <recommendedName>
        <fullName evidence="2">Heterokaryon incompatibility domain-containing protein</fullName>
    </recommendedName>
</protein>
<proteinExistence type="predicted"/>